<dbReference type="GO" id="GO:1990281">
    <property type="term" value="C:efflux pump complex"/>
    <property type="evidence" value="ECO:0007669"/>
    <property type="project" value="TreeGrafter"/>
</dbReference>
<protein>
    <submittedName>
        <fullName evidence="10">Outer membrane protein TolC</fullName>
    </submittedName>
</protein>
<dbReference type="AlphaFoldDB" id="A0A285X2I4"/>
<name>A0A285X2I4_9FLAO</name>
<dbReference type="GO" id="GO:0015288">
    <property type="term" value="F:porin activity"/>
    <property type="evidence" value="ECO:0007669"/>
    <property type="project" value="TreeGrafter"/>
</dbReference>
<reference evidence="11" key="1">
    <citation type="submission" date="2017-09" db="EMBL/GenBank/DDBJ databases">
        <authorList>
            <person name="Varghese N."/>
            <person name="Submissions S."/>
        </authorList>
    </citation>
    <scope>NUCLEOTIDE SEQUENCE [LARGE SCALE GENOMIC DNA]</scope>
    <source>
        <strain evidence="11">CGMCC 1.12641</strain>
    </source>
</reference>
<evidence type="ECO:0000313" key="11">
    <source>
        <dbReference type="Proteomes" id="UP000219193"/>
    </source>
</evidence>
<keyword evidence="6" id="KW-0472">Membrane</keyword>
<dbReference type="InterPro" id="IPR003423">
    <property type="entry name" value="OMP_efflux"/>
</dbReference>
<dbReference type="EMBL" id="OCMF01000001">
    <property type="protein sequence ID" value="SOC79557.1"/>
    <property type="molecule type" value="Genomic_DNA"/>
</dbReference>
<keyword evidence="5" id="KW-0812">Transmembrane</keyword>
<keyword evidence="8" id="KW-0175">Coiled coil</keyword>
<evidence type="ECO:0000256" key="5">
    <source>
        <dbReference type="ARBA" id="ARBA00022692"/>
    </source>
</evidence>
<evidence type="ECO:0000256" key="3">
    <source>
        <dbReference type="ARBA" id="ARBA00022448"/>
    </source>
</evidence>
<evidence type="ECO:0000256" key="4">
    <source>
        <dbReference type="ARBA" id="ARBA00022452"/>
    </source>
</evidence>
<comment type="similarity">
    <text evidence="2">Belongs to the outer membrane factor (OMF) (TC 1.B.17) family.</text>
</comment>
<dbReference type="Pfam" id="PF02321">
    <property type="entry name" value="OEP"/>
    <property type="match status" value="2"/>
</dbReference>
<dbReference type="Gene3D" id="1.20.1600.10">
    <property type="entry name" value="Outer membrane efflux proteins (OEP)"/>
    <property type="match status" value="1"/>
</dbReference>
<feature type="coiled-coil region" evidence="8">
    <location>
        <begin position="350"/>
        <end position="384"/>
    </location>
</feature>
<dbReference type="GO" id="GO:0015562">
    <property type="term" value="F:efflux transmembrane transporter activity"/>
    <property type="evidence" value="ECO:0007669"/>
    <property type="project" value="InterPro"/>
</dbReference>
<dbReference type="PANTHER" id="PTHR30026:SF20">
    <property type="entry name" value="OUTER MEMBRANE PROTEIN TOLC"/>
    <property type="match status" value="1"/>
</dbReference>
<keyword evidence="4" id="KW-1134">Transmembrane beta strand</keyword>
<evidence type="ECO:0000256" key="2">
    <source>
        <dbReference type="ARBA" id="ARBA00007613"/>
    </source>
</evidence>
<proteinExistence type="inferred from homology"/>
<accession>A0A285X2I4</accession>
<dbReference type="InterPro" id="IPR051906">
    <property type="entry name" value="TolC-like"/>
</dbReference>
<feature type="chain" id="PRO_5012673639" evidence="9">
    <location>
        <begin position="22"/>
        <end position="439"/>
    </location>
</feature>
<evidence type="ECO:0000256" key="1">
    <source>
        <dbReference type="ARBA" id="ARBA00004442"/>
    </source>
</evidence>
<evidence type="ECO:0000313" key="10">
    <source>
        <dbReference type="EMBL" id="SOC79557.1"/>
    </source>
</evidence>
<evidence type="ECO:0000256" key="8">
    <source>
        <dbReference type="SAM" id="Coils"/>
    </source>
</evidence>
<evidence type="ECO:0000256" key="6">
    <source>
        <dbReference type="ARBA" id="ARBA00023136"/>
    </source>
</evidence>
<dbReference type="GO" id="GO:0009279">
    <property type="term" value="C:cell outer membrane"/>
    <property type="evidence" value="ECO:0007669"/>
    <property type="project" value="UniProtKB-SubCell"/>
</dbReference>
<feature type="signal peptide" evidence="9">
    <location>
        <begin position="1"/>
        <end position="21"/>
    </location>
</feature>
<gene>
    <name evidence="10" type="ORF">SAMN06296241_1086</name>
</gene>
<dbReference type="RefSeq" id="WP_097055281.1">
    <property type="nucleotide sequence ID" value="NZ_OCMF01000001.1"/>
</dbReference>
<evidence type="ECO:0000256" key="7">
    <source>
        <dbReference type="ARBA" id="ARBA00023237"/>
    </source>
</evidence>
<keyword evidence="9" id="KW-0732">Signal</keyword>
<keyword evidence="7" id="KW-0998">Cell outer membrane</keyword>
<keyword evidence="3" id="KW-0813">Transport</keyword>
<dbReference type="Proteomes" id="UP000219193">
    <property type="component" value="Unassembled WGS sequence"/>
</dbReference>
<keyword evidence="11" id="KW-1185">Reference proteome</keyword>
<dbReference type="OrthoDB" id="13803at2"/>
<dbReference type="SUPFAM" id="SSF56954">
    <property type="entry name" value="Outer membrane efflux proteins (OEP)"/>
    <property type="match status" value="1"/>
</dbReference>
<dbReference type="PANTHER" id="PTHR30026">
    <property type="entry name" value="OUTER MEMBRANE PROTEIN TOLC"/>
    <property type="match status" value="1"/>
</dbReference>
<comment type="subcellular location">
    <subcellularLocation>
        <location evidence="1">Cell outer membrane</location>
    </subcellularLocation>
</comment>
<sequence>MKRTRTLALIPILFLSFLLQAQETVPIGKREILERVQENNSRLRISQQEFLAARAQYRQTNAVFLPNISVSHTGMTTNNPLMAFGSKLNQEIVTQADFDPARLNDPDRIDNFATKVEVQQPLINLDGIWQRSAAKDKMQATELQSVRTGDHMKLETEKAYMQLQLAHKAVTVLEQALETAQANLRLAENNFKQGYLQRSDVLAVEVRVTEVNNQLQYARSNVNNASDYLMFLMGDSIDVVLIPKDSLSVQLNPVTASELPGDRADIQAMELAAGARRKMYRADQLAFLPRLNAFGSYELYDDEIFQGDANGYMAGVALTWDVFDGSKRFGKTQQSKAEFKQAELELEQHVHQSQMELNRATRALRDAENKLQLTQLALEQSKEALRIRNNRYEQGLEKTTDLLGAETQYSEKQLEYYQTVYEYNYAVAYLEFLTSSIEN</sequence>
<evidence type="ECO:0000256" key="9">
    <source>
        <dbReference type="SAM" id="SignalP"/>
    </source>
</evidence>
<organism evidence="10 11">
    <name type="scientific">Salinimicrobium sediminis</name>
    <dbReference type="NCBI Taxonomy" id="1343891"/>
    <lineage>
        <taxon>Bacteria</taxon>
        <taxon>Pseudomonadati</taxon>
        <taxon>Bacteroidota</taxon>
        <taxon>Flavobacteriia</taxon>
        <taxon>Flavobacteriales</taxon>
        <taxon>Flavobacteriaceae</taxon>
        <taxon>Salinimicrobium</taxon>
    </lineage>
</organism>